<keyword evidence="3 6" id="KW-0812">Transmembrane</keyword>
<feature type="transmembrane region" description="Helical" evidence="6">
    <location>
        <begin position="123"/>
        <end position="139"/>
    </location>
</feature>
<evidence type="ECO:0000259" key="8">
    <source>
        <dbReference type="Pfam" id="PF04893"/>
    </source>
</evidence>
<feature type="transmembrane region" description="Helical" evidence="6">
    <location>
        <begin position="151"/>
        <end position="172"/>
    </location>
</feature>
<evidence type="ECO:0000256" key="2">
    <source>
        <dbReference type="ARBA" id="ARBA00010596"/>
    </source>
</evidence>
<evidence type="ECO:0000313" key="10">
    <source>
        <dbReference type="Proteomes" id="UP000054495"/>
    </source>
</evidence>
<proteinExistence type="inferred from homology"/>
<dbReference type="PANTHER" id="PTHR21236">
    <property type="entry name" value="GOLGI MEMBRANE PROTEIN YIP1"/>
    <property type="match status" value="1"/>
</dbReference>
<reference evidence="9 10" key="1">
    <citation type="submission" date="2013-05" db="EMBL/GenBank/DDBJ databases">
        <title>Draft genome of the parasitic nematode Anyclostoma ceylanicum.</title>
        <authorList>
            <person name="Mitreva M."/>
        </authorList>
    </citation>
    <scope>NUCLEOTIDE SEQUENCE [LARGE SCALE GENOMIC DNA]</scope>
</reference>
<dbReference type="AlphaFoldDB" id="A0A0D6LN81"/>
<dbReference type="EMBL" id="KE124984">
    <property type="protein sequence ID" value="EPB73540.1"/>
    <property type="molecule type" value="Genomic_DNA"/>
</dbReference>
<keyword evidence="10" id="KW-1185">Reference proteome</keyword>
<protein>
    <recommendedName>
        <fullName evidence="6">Protein YIPF</fullName>
    </recommendedName>
</protein>
<dbReference type="InterPro" id="IPR006977">
    <property type="entry name" value="Yip1_dom"/>
</dbReference>
<comment type="caution">
    <text evidence="6">Lacks conserved residue(s) required for the propagation of feature annotation.</text>
</comment>
<accession>A0A0D6LN81</accession>
<dbReference type="Proteomes" id="UP000054495">
    <property type="component" value="Unassembled WGS sequence"/>
</dbReference>
<evidence type="ECO:0000256" key="1">
    <source>
        <dbReference type="ARBA" id="ARBA00004141"/>
    </source>
</evidence>
<gene>
    <name evidence="9" type="ORF">ANCCEY_07405</name>
</gene>
<sequence>MTSFGNAAVDIDIVSSHSFVVTSFILMLPVHTSDSFDSIQLEQEIAAKEHASRHPPAELSGNIAGMGGPSRPRPMQEVGLNDDLDTLDEPVWDTVKRDLRTVGLKFGHVIFPTPDRQQLLRDWDLWGPLFICVGLSLLLQHNHPDGSAPQFTQVFAITFFGSIVVTLNIKLLGGQISFFQSLCVIGYCLLPPLVAALICSVVLHGKLFLLRLAISAVGFCWSTFVISVTSAFAVLRLVPLSLLMISLRQWVYADVFVTLISFTEFYGREAQSQLIALTSRPAAEESSLRAINLDANYRGNCKIEGILGFFSFSSLLIEVPEYWYTKLLLA</sequence>
<dbReference type="GO" id="GO:0005802">
    <property type="term" value="C:trans-Golgi network"/>
    <property type="evidence" value="ECO:0007669"/>
    <property type="project" value="TreeGrafter"/>
</dbReference>
<keyword evidence="5 6" id="KW-0472">Membrane</keyword>
<evidence type="ECO:0000256" key="6">
    <source>
        <dbReference type="RuleBase" id="RU361264"/>
    </source>
</evidence>
<dbReference type="Pfam" id="PF04893">
    <property type="entry name" value="Yip1"/>
    <property type="match status" value="1"/>
</dbReference>
<dbReference type="GO" id="GO:0000139">
    <property type="term" value="C:Golgi membrane"/>
    <property type="evidence" value="ECO:0007669"/>
    <property type="project" value="UniProtKB-SubCell"/>
</dbReference>
<dbReference type="PANTHER" id="PTHR21236:SF1">
    <property type="entry name" value="PROTEIN YIPF6"/>
    <property type="match status" value="1"/>
</dbReference>
<dbReference type="InterPro" id="IPR045231">
    <property type="entry name" value="Yip1/4-like"/>
</dbReference>
<comment type="similarity">
    <text evidence="2 6">Belongs to the YIP1 family.</text>
</comment>
<evidence type="ECO:0000256" key="3">
    <source>
        <dbReference type="ARBA" id="ARBA00022692"/>
    </source>
</evidence>
<evidence type="ECO:0000256" key="5">
    <source>
        <dbReference type="ARBA" id="ARBA00023136"/>
    </source>
</evidence>
<feature type="transmembrane region" description="Helical" evidence="6">
    <location>
        <begin position="184"/>
        <end position="203"/>
    </location>
</feature>
<keyword evidence="4 6" id="KW-1133">Transmembrane helix</keyword>
<evidence type="ECO:0000256" key="4">
    <source>
        <dbReference type="ARBA" id="ARBA00022989"/>
    </source>
</evidence>
<feature type="domain" description="Yip1" evidence="8">
    <location>
        <begin position="117"/>
        <end position="229"/>
    </location>
</feature>
<organism evidence="9 10">
    <name type="scientific">Ancylostoma ceylanicum</name>
    <dbReference type="NCBI Taxonomy" id="53326"/>
    <lineage>
        <taxon>Eukaryota</taxon>
        <taxon>Metazoa</taxon>
        <taxon>Ecdysozoa</taxon>
        <taxon>Nematoda</taxon>
        <taxon>Chromadorea</taxon>
        <taxon>Rhabditida</taxon>
        <taxon>Rhabditina</taxon>
        <taxon>Rhabditomorpha</taxon>
        <taxon>Strongyloidea</taxon>
        <taxon>Ancylostomatidae</taxon>
        <taxon>Ancylostomatinae</taxon>
        <taxon>Ancylostoma</taxon>
    </lineage>
</organism>
<dbReference type="GO" id="GO:0006888">
    <property type="term" value="P:endoplasmic reticulum to Golgi vesicle-mediated transport"/>
    <property type="evidence" value="ECO:0007669"/>
    <property type="project" value="InterPro"/>
</dbReference>
<comment type="subcellular location">
    <subcellularLocation>
        <location evidence="6">Golgi apparatus membrane</location>
        <topology evidence="6">Multi-pass membrane protein</topology>
    </subcellularLocation>
    <subcellularLocation>
        <location evidence="1">Membrane</location>
        <topology evidence="1">Multi-pass membrane protein</topology>
    </subcellularLocation>
</comment>
<evidence type="ECO:0000256" key="7">
    <source>
        <dbReference type="SAM" id="MobiDB-lite"/>
    </source>
</evidence>
<feature type="region of interest" description="Disordered" evidence="7">
    <location>
        <begin position="48"/>
        <end position="74"/>
    </location>
</feature>
<feature type="transmembrane region" description="Helical" evidence="6">
    <location>
        <begin position="209"/>
        <end position="238"/>
    </location>
</feature>
<evidence type="ECO:0000313" key="9">
    <source>
        <dbReference type="EMBL" id="EPB73540.1"/>
    </source>
</evidence>
<name>A0A0D6LN81_9BILA</name>